<dbReference type="GO" id="GO:0140664">
    <property type="term" value="F:ATP-dependent DNA damage sensor activity"/>
    <property type="evidence" value="ECO:0007669"/>
    <property type="project" value="InterPro"/>
</dbReference>
<dbReference type="FunFam" id="3.30.565.10:FF:000033">
    <property type="entry name" value="DNA mismatch repair protein Mlh1"/>
    <property type="match status" value="1"/>
</dbReference>
<dbReference type="InterPro" id="IPR014762">
    <property type="entry name" value="DNA_mismatch_repair_CS"/>
</dbReference>
<keyword evidence="8" id="KW-1185">Reference proteome</keyword>
<keyword evidence="3" id="KW-0227">DNA damage</keyword>
<evidence type="ECO:0000313" key="7">
    <source>
        <dbReference type="EMBL" id="POS87222.1"/>
    </source>
</evidence>
<dbReference type="OrthoDB" id="10263226at2759"/>
<dbReference type="InterPro" id="IPR013507">
    <property type="entry name" value="DNA_mismatch_S5_2-like"/>
</dbReference>
<dbReference type="InterPro" id="IPR020568">
    <property type="entry name" value="Ribosomal_Su5_D2-typ_SF"/>
</dbReference>
<accession>A0A2S4PYW1</accession>
<dbReference type="Pfam" id="PF13589">
    <property type="entry name" value="HATPase_c_3"/>
    <property type="match status" value="1"/>
</dbReference>
<dbReference type="AlphaFoldDB" id="A0A2S4PYW1"/>
<evidence type="ECO:0000313" key="8">
    <source>
        <dbReference type="Proteomes" id="UP000237438"/>
    </source>
</evidence>
<dbReference type="SMART" id="SM01340">
    <property type="entry name" value="DNA_mis_repair"/>
    <property type="match status" value="1"/>
</dbReference>
<dbReference type="GO" id="GO:0061982">
    <property type="term" value="P:meiosis I cell cycle process"/>
    <property type="evidence" value="ECO:0007669"/>
    <property type="project" value="UniProtKB-ARBA"/>
</dbReference>
<evidence type="ECO:0000256" key="3">
    <source>
        <dbReference type="ARBA" id="ARBA00022763"/>
    </source>
</evidence>
<name>A0A2S4PYW1_9PEZI</name>
<dbReference type="InterPro" id="IPR032189">
    <property type="entry name" value="Mlh1_C"/>
</dbReference>
<dbReference type="EMBL" id="PEDP01000168">
    <property type="protein sequence ID" value="POS87222.1"/>
    <property type="molecule type" value="Genomic_DNA"/>
</dbReference>
<reference evidence="7 8" key="1">
    <citation type="submission" date="2017-10" db="EMBL/GenBank/DDBJ databases">
        <title>Development of genomic resources for the powdery mildew, Erysiphe pulchra.</title>
        <authorList>
            <person name="Wadl P.A."/>
            <person name="Mack B.M."/>
            <person name="Moore G."/>
            <person name="Beltz S.B."/>
        </authorList>
    </citation>
    <scope>NUCLEOTIDE SEQUENCE [LARGE SCALE GENOMIC DNA]</scope>
    <source>
        <strain evidence="7">Cflorida</strain>
    </source>
</reference>
<dbReference type="CDD" id="cd03483">
    <property type="entry name" value="MutL_Trans_MLH1"/>
    <property type="match status" value="1"/>
</dbReference>
<dbReference type="InterPro" id="IPR002099">
    <property type="entry name" value="MutL/Mlh/PMS"/>
</dbReference>
<dbReference type="Gene3D" id="3.30.565.10">
    <property type="entry name" value="Histidine kinase-like ATPase, C-terminal domain"/>
    <property type="match status" value="1"/>
</dbReference>
<dbReference type="InterPro" id="IPR038973">
    <property type="entry name" value="MutL/Mlh/Pms-like"/>
</dbReference>
<evidence type="ECO:0000256" key="2">
    <source>
        <dbReference type="ARBA" id="ARBA00006082"/>
    </source>
</evidence>
<dbReference type="GO" id="GO:0030983">
    <property type="term" value="F:mismatched DNA binding"/>
    <property type="evidence" value="ECO:0007669"/>
    <property type="project" value="InterPro"/>
</dbReference>
<dbReference type="NCBIfam" id="TIGR00585">
    <property type="entry name" value="mutl"/>
    <property type="match status" value="1"/>
</dbReference>
<dbReference type="CDD" id="cd16926">
    <property type="entry name" value="HATPase_MutL-MLH-PMS-like"/>
    <property type="match status" value="1"/>
</dbReference>
<dbReference type="Proteomes" id="UP000237438">
    <property type="component" value="Unassembled WGS sequence"/>
</dbReference>
<dbReference type="PROSITE" id="PS00058">
    <property type="entry name" value="DNA_MISMATCH_REPAIR_1"/>
    <property type="match status" value="1"/>
</dbReference>
<comment type="subcellular location">
    <subcellularLocation>
        <location evidence="1">Nucleus</location>
    </subcellularLocation>
</comment>
<evidence type="ECO:0000256" key="1">
    <source>
        <dbReference type="ARBA" id="ARBA00004123"/>
    </source>
</evidence>
<keyword evidence="5" id="KW-0539">Nucleus</keyword>
<dbReference type="SUPFAM" id="SSF54211">
    <property type="entry name" value="Ribosomal protein S5 domain 2-like"/>
    <property type="match status" value="1"/>
</dbReference>
<organism evidence="7 8">
    <name type="scientific">Erysiphe pulchra</name>
    <dbReference type="NCBI Taxonomy" id="225359"/>
    <lineage>
        <taxon>Eukaryota</taxon>
        <taxon>Fungi</taxon>
        <taxon>Dikarya</taxon>
        <taxon>Ascomycota</taxon>
        <taxon>Pezizomycotina</taxon>
        <taxon>Leotiomycetes</taxon>
        <taxon>Erysiphales</taxon>
        <taxon>Erysiphaceae</taxon>
        <taxon>Erysiphe</taxon>
    </lineage>
</organism>
<dbReference type="STRING" id="225359.A0A2S4PYW1"/>
<dbReference type="Gene3D" id="3.30.230.10">
    <property type="match status" value="1"/>
</dbReference>
<gene>
    <name evidence="7" type="ORF">EPUL_001313</name>
</gene>
<feature type="domain" description="DNA mismatch repair protein S5" evidence="6">
    <location>
        <begin position="240"/>
        <end position="359"/>
    </location>
</feature>
<dbReference type="GO" id="GO:0006298">
    <property type="term" value="P:mismatch repair"/>
    <property type="evidence" value="ECO:0007669"/>
    <property type="project" value="InterPro"/>
</dbReference>
<dbReference type="PANTHER" id="PTHR10073">
    <property type="entry name" value="DNA MISMATCH REPAIR PROTEIN MLH, PMS, MUTL"/>
    <property type="match status" value="1"/>
</dbReference>
<dbReference type="InterPro" id="IPR014721">
    <property type="entry name" value="Ribsml_uS5_D2-typ_fold_subgr"/>
</dbReference>
<dbReference type="Pfam" id="PF16413">
    <property type="entry name" value="Mlh1_C"/>
    <property type="match status" value="1"/>
</dbReference>
<dbReference type="GO" id="GO:0005524">
    <property type="term" value="F:ATP binding"/>
    <property type="evidence" value="ECO:0007669"/>
    <property type="project" value="InterPro"/>
</dbReference>
<evidence type="ECO:0000256" key="4">
    <source>
        <dbReference type="ARBA" id="ARBA00023204"/>
    </source>
</evidence>
<dbReference type="PANTHER" id="PTHR10073:SF12">
    <property type="entry name" value="DNA MISMATCH REPAIR PROTEIN MLH1"/>
    <property type="match status" value="1"/>
</dbReference>
<sequence length="707" mass="78909">MFMKWYQIWSQLSPNHCEEQSLIYGKALDPDVVNKIAAGEIIVAPVHALKELIENAVDAGSTSLEILVKEGGLKFLQITDNGHGINKEDLPILCERFTTSKLKAFDDLSSIGTYGFRGEALASISHIAHLTVTTKTKDSSCAFRAHYESGKLIPAKPGQSADPKPVAGRQGTQITVEDLFYNVPTRRRAFRSASEEYNKIMDVVGRYAVHCDGIAFSCKKFGEASASIATQTNSSTIIRIRQIHGSVVANELIEFESFDEIYGYRARGLTTTANFHVKKTTLLLFINHRLVDSTVIRKAIEQTYSAFLPKGGHPFTYLSLEIDPQRVDVNVHPTKREVNFLNEDEIISKICSDISAKLAIVDTSRKFPAQSLLPGAGIPLTPSSSLSKNPEATSRVGIITPKPKVYENNLVRTDSKLRKITSMLLPSTPGDISCSTKVETVEYESSDREPVICRLMTIKELRAEVREQIHNELTEIFASHTFVGVVDERRRVAAIQGGVRLFLVDYGILCNEYFYQVGLTDFGNFGVIQFDPPLDLKDLLTLAAEVEKIRVQPNTEDDFDIQEVVETVLNELIDHREMLLEYFSLEISEEGMLNSIPLLLKGYTPSLAKLPSFFLRLGPHVTWTSEKECFSTFLRELAAYYVPEQLPPPSGQDDLDVSDDPIEVRRREINHAVENVIFPAFKARLIATKALLKGAVMEVANLKGLYK</sequence>
<dbReference type="SUPFAM" id="SSF55874">
    <property type="entry name" value="ATPase domain of HSP90 chaperone/DNA topoisomerase II/histidine kinase"/>
    <property type="match status" value="1"/>
</dbReference>
<dbReference type="GO" id="GO:0016887">
    <property type="term" value="F:ATP hydrolysis activity"/>
    <property type="evidence" value="ECO:0007669"/>
    <property type="project" value="InterPro"/>
</dbReference>
<dbReference type="Pfam" id="PF01119">
    <property type="entry name" value="DNA_mis_repair"/>
    <property type="match status" value="1"/>
</dbReference>
<proteinExistence type="inferred from homology"/>
<keyword evidence="4" id="KW-0234">DNA repair</keyword>
<evidence type="ECO:0000256" key="5">
    <source>
        <dbReference type="ARBA" id="ARBA00023242"/>
    </source>
</evidence>
<dbReference type="GO" id="GO:0032389">
    <property type="term" value="C:MutLalpha complex"/>
    <property type="evidence" value="ECO:0007669"/>
    <property type="project" value="TreeGrafter"/>
</dbReference>
<evidence type="ECO:0000259" key="6">
    <source>
        <dbReference type="SMART" id="SM01340"/>
    </source>
</evidence>
<feature type="non-terminal residue" evidence="7">
    <location>
        <position position="707"/>
    </location>
</feature>
<comment type="similarity">
    <text evidence="2">Belongs to the DNA mismatch repair MutL/HexB family.</text>
</comment>
<protein>
    <submittedName>
        <fullName evidence="7">DNA mismatch repair protein MutL</fullName>
    </submittedName>
</protein>
<comment type="caution">
    <text evidence="7">The sequence shown here is derived from an EMBL/GenBank/DDBJ whole genome shotgun (WGS) entry which is preliminary data.</text>
</comment>
<dbReference type="InterPro" id="IPR036890">
    <property type="entry name" value="HATPase_C_sf"/>
</dbReference>
<dbReference type="FunFam" id="3.30.230.10:FF:000014">
    <property type="entry name" value="DNA mismatch repair protein Mlh1"/>
    <property type="match status" value="1"/>
</dbReference>